<proteinExistence type="predicted"/>
<organism evidence="1 2">
    <name type="scientific">Flavobacterium psychroterrae</name>
    <dbReference type="NCBI Taxonomy" id="2133767"/>
    <lineage>
        <taxon>Bacteria</taxon>
        <taxon>Pseudomonadati</taxon>
        <taxon>Bacteroidota</taxon>
        <taxon>Flavobacteriia</taxon>
        <taxon>Flavobacteriales</taxon>
        <taxon>Flavobacteriaceae</taxon>
        <taxon>Flavobacterium</taxon>
    </lineage>
</organism>
<name>A0ABS5PI58_9FLAO</name>
<evidence type="ECO:0000313" key="2">
    <source>
        <dbReference type="Proteomes" id="UP000722625"/>
    </source>
</evidence>
<protein>
    <recommendedName>
        <fullName evidence="3">Bacteriocin</fullName>
    </recommendedName>
</protein>
<evidence type="ECO:0008006" key="3">
    <source>
        <dbReference type="Google" id="ProtNLM"/>
    </source>
</evidence>
<dbReference type="EMBL" id="JAGYVZ010000027">
    <property type="protein sequence ID" value="MBS7233515.1"/>
    <property type="molecule type" value="Genomic_DNA"/>
</dbReference>
<comment type="caution">
    <text evidence="1">The sequence shown here is derived from an EMBL/GenBank/DDBJ whole genome shotgun (WGS) entry which is preliminary data.</text>
</comment>
<sequence>MKKKNEVKRILSLEKFKIAELKNLRVIVGGDGNTGGTAGGNKIPPVQV</sequence>
<accession>A0ABS5PI58</accession>
<dbReference type="Proteomes" id="UP000722625">
    <property type="component" value="Unassembled WGS sequence"/>
</dbReference>
<dbReference type="RefSeq" id="WP_213306144.1">
    <property type="nucleotide sequence ID" value="NZ_JAGYVZ010000027.1"/>
</dbReference>
<evidence type="ECO:0000313" key="1">
    <source>
        <dbReference type="EMBL" id="MBS7233515.1"/>
    </source>
</evidence>
<gene>
    <name evidence="1" type="ORF">KHA90_21100</name>
</gene>
<reference evidence="1 2" key="1">
    <citation type="journal article" date="2018" name="Int. J. Syst. Evol. Microbiol.">
        <title>Flavobacterium chryseum sp. nov. and Flavobacterium psychroterrae sp. nov., novel environmental bacteria isolated from Antarctica.</title>
        <authorList>
            <person name="Kralova S."/>
            <person name="Svec P."/>
            <person name="Busse H.J."/>
            <person name="Stankova E."/>
            <person name="Vaczi P."/>
            <person name="Sedlacek I."/>
        </authorList>
    </citation>
    <scope>NUCLEOTIDE SEQUENCE [LARGE SCALE GENOMIC DNA]</scope>
    <source>
        <strain evidence="1 2">CCM 8827</strain>
    </source>
</reference>
<keyword evidence="2" id="KW-1185">Reference proteome</keyword>